<dbReference type="PANTHER" id="PTHR31341">
    <property type="entry name" value="IPT/TIG DOMAIN-CONTAINING PROTEIN-RELATED-RELATED"/>
    <property type="match status" value="1"/>
</dbReference>
<evidence type="ECO:0000256" key="4">
    <source>
        <dbReference type="SAM" id="SignalP"/>
    </source>
</evidence>
<evidence type="ECO:0000259" key="5">
    <source>
        <dbReference type="Pfam" id="PF01833"/>
    </source>
</evidence>
<dbReference type="InterPro" id="IPR052014">
    <property type="entry name" value="Dictyostelium_Tiger"/>
</dbReference>
<dbReference type="InterPro" id="IPR014756">
    <property type="entry name" value="Ig_E-set"/>
</dbReference>
<dbReference type="InterPro" id="IPR013783">
    <property type="entry name" value="Ig-like_fold"/>
</dbReference>
<keyword evidence="3" id="KW-1133">Transmembrane helix</keyword>
<dbReference type="Proteomes" id="UP000695562">
    <property type="component" value="Unassembled WGS sequence"/>
</dbReference>
<proteinExistence type="predicted"/>
<name>A0A8J4PMB6_9MYCE</name>
<dbReference type="Gene3D" id="2.60.40.10">
    <property type="entry name" value="Immunoglobulins"/>
    <property type="match status" value="1"/>
</dbReference>
<comment type="caution">
    <text evidence="6">The sequence shown here is derived from an EMBL/GenBank/DDBJ whole genome shotgun (WGS) entry which is preliminary data.</text>
</comment>
<dbReference type="OrthoDB" id="24100at2759"/>
<protein>
    <recommendedName>
        <fullName evidence="5">IPT/TIG domain-containing protein</fullName>
    </recommendedName>
</protein>
<evidence type="ECO:0000313" key="7">
    <source>
        <dbReference type="Proteomes" id="UP000695562"/>
    </source>
</evidence>
<dbReference type="Pfam" id="PF01833">
    <property type="entry name" value="TIG"/>
    <property type="match status" value="1"/>
</dbReference>
<feature type="chain" id="PRO_5035272804" description="IPT/TIG domain-containing protein" evidence="4">
    <location>
        <begin position="18"/>
        <end position="331"/>
    </location>
</feature>
<evidence type="ECO:0000256" key="3">
    <source>
        <dbReference type="SAM" id="Phobius"/>
    </source>
</evidence>
<dbReference type="EMBL" id="AJWJ01000468">
    <property type="protein sequence ID" value="KAF2070615.1"/>
    <property type="molecule type" value="Genomic_DNA"/>
</dbReference>
<keyword evidence="3" id="KW-0812">Transmembrane</keyword>
<feature type="domain" description="IPT/TIG" evidence="5">
    <location>
        <begin position="195"/>
        <end position="278"/>
    </location>
</feature>
<evidence type="ECO:0000313" key="6">
    <source>
        <dbReference type="EMBL" id="KAF2070615.1"/>
    </source>
</evidence>
<dbReference type="CDD" id="cd00102">
    <property type="entry name" value="IPT"/>
    <property type="match status" value="1"/>
</dbReference>
<dbReference type="InterPro" id="IPR002909">
    <property type="entry name" value="IPT_dom"/>
</dbReference>
<gene>
    <name evidence="6" type="ORF">CYY_008072</name>
</gene>
<evidence type="ECO:0000256" key="1">
    <source>
        <dbReference type="ARBA" id="ARBA00022729"/>
    </source>
</evidence>
<sequence length="331" mass="37095">MIKIIIFLILLLNFIYCQKIQIKSVEQEFEYLIIQVEELENYRNLTLQYSNTTLEPTVINAKNNTLVFEIKQGISGEFTISQNQSIYSTKTFQTKPIITKISNSLTQGDQIIIVGKYLNNNQKRIQSLNISIGGFDCLNPILDTESSWIKCNLMNGSGKDLIPSIRVNDIELNYYSTQLFSYDPPTIVNCTSVDGFDGGELTITGHNFNDPVQVIVGQDEIECKDPLVSQDFKSIKCTINPTQYTQKTLPLGKQSVKVIVGAGNHAQQDSQRIFSFSYNPYGPSHSKDVKLIPILVIPTFVAFLGIVLLVVVIVKRTSVSGNKTSTVKIDY</sequence>
<dbReference type="AlphaFoldDB" id="A0A8J4PMB6"/>
<accession>A0A8J4PMB6</accession>
<evidence type="ECO:0000256" key="2">
    <source>
        <dbReference type="ARBA" id="ARBA00023180"/>
    </source>
</evidence>
<feature type="transmembrane region" description="Helical" evidence="3">
    <location>
        <begin position="291"/>
        <end position="314"/>
    </location>
</feature>
<reference evidence="6" key="1">
    <citation type="submission" date="2020-01" db="EMBL/GenBank/DDBJ databases">
        <title>Development of genomics and gene disruption for Polysphondylium violaceum indicates a role for the polyketide synthase stlB in stalk morphogenesis.</title>
        <authorList>
            <person name="Narita B."/>
            <person name="Kawabe Y."/>
            <person name="Kin K."/>
            <person name="Saito T."/>
            <person name="Gibbs R."/>
            <person name="Kuspa A."/>
            <person name="Muzny D."/>
            <person name="Queller D."/>
            <person name="Richards S."/>
            <person name="Strassman J."/>
            <person name="Sucgang R."/>
            <person name="Worley K."/>
            <person name="Schaap P."/>
        </authorList>
    </citation>
    <scope>NUCLEOTIDE SEQUENCE</scope>
    <source>
        <strain evidence="6">QSvi11</strain>
    </source>
</reference>
<keyword evidence="3" id="KW-0472">Membrane</keyword>
<keyword evidence="2" id="KW-0325">Glycoprotein</keyword>
<organism evidence="6 7">
    <name type="scientific">Polysphondylium violaceum</name>
    <dbReference type="NCBI Taxonomy" id="133409"/>
    <lineage>
        <taxon>Eukaryota</taxon>
        <taxon>Amoebozoa</taxon>
        <taxon>Evosea</taxon>
        <taxon>Eumycetozoa</taxon>
        <taxon>Dictyostelia</taxon>
        <taxon>Dictyosteliales</taxon>
        <taxon>Dictyosteliaceae</taxon>
        <taxon>Polysphondylium</taxon>
    </lineage>
</organism>
<keyword evidence="1 4" id="KW-0732">Signal</keyword>
<dbReference type="SUPFAM" id="SSF81296">
    <property type="entry name" value="E set domains"/>
    <property type="match status" value="1"/>
</dbReference>
<feature type="signal peptide" evidence="4">
    <location>
        <begin position="1"/>
        <end position="17"/>
    </location>
</feature>
<keyword evidence="7" id="KW-1185">Reference proteome</keyword>